<reference evidence="4" key="3">
    <citation type="submission" date="2021-02" db="UniProtKB">
        <authorList>
            <consortium name="EnsemblMetazoa"/>
        </authorList>
    </citation>
    <scope>IDENTIFICATION</scope>
    <source>
        <strain evidence="4">USDA</strain>
    </source>
</reference>
<reference evidence="3" key="2">
    <citation type="submission" date="2007-04" db="EMBL/GenBank/DDBJ databases">
        <title>The genome of the human body louse.</title>
        <authorList>
            <consortium name="The Human Body Louse Genome Consortium"/>
            <person name="Kirkness E."/>
            <person name="Walenz B."/>
            <person name="Hass B."/>
            <person name="Bruggner R."/>
            <person name="Strausberg R."/>
        </authorList>
    </citation>
    <scope>NUCLEOTIDE SEQUENCE</scope>
    <source>
        <strain evidence="3">USDA</strain>
    </source>
</reference>
<dbReference type="InParanoid" id="E0VTJ1"/>
<dbReference type="AlphaFoldDB" id="E0VTJ1"/>
<feature type="compositionally biased region" description="Low complexity" evidence="1">
    <location>
        <begin position="207"/>
        <end position="220"/>
    </location>
</feature>
<evidence type="ECO:0000313" key="4">
    <source>
        <dbReference type="EnsemblMetazoa" id="PHUM433400-PA"/>
    </source>
</evidence>
<feature type="region of interest" description="Disordered" evidence="1">
    <location>
        <begin position="238"/>
        <end position="257"/>
    </location>
</feature>
<evidence type="ECO:0000256" key="1">
    <source>
        <dbReference type="SAM" id="MobiDB-lite"/>
    </source>
</evidence>
<evidence type="ECO:0000313" key="5">
    <source>
        <dbReference type="Proteomes" id="UP000009046"/>
    </source>
</evidence>
<feature type="transmembrane region" description="Helical" evidence="2">
    <location>
        <begin position="289"/>
        <end position="311"/>
    </location>
</feature>
<gene>
    <name evidence="4" type="primary">8230445</name>
    <name evidence="3" type="ORF">Phum_PHUM433400</name>
</gene>
<dbReference type="VEuPathDB" id="VectorBase:PHUM433400"/>
<proteinExistence type="predicted"/>
<dbReference type="GeneID" id="8230445"/>
<feature type="compositionally biased region" description="Acidic residues" evidence="1">
    <location>
        <begin position="1"/>
        <end position="20"/>
    </location>
</feature>
<feature type="region of interest" description="Disordered" evidence="1">
    <location>
        <begin position="1"/>
        <end position="29"/>
    </location>
</feature>
<dbReference type="EnsemblMetazoa" id="PHUM433400-RA">
    <property type="protein sequence ID" value="PHUM433400-PA"/>
    <property type="gene ID" value="PHUM433400"/>
</dbReference>
<dbReference type="CTD" id="8230445"/>
<accession>E0VTJ1</accession>
<dbReference type="HOGENOM" id="CLU_866860_0_0_1"/>
<dbReference type="RefSeq" id="XP_002429456.1">
    <property type="nucleotide sequence ID" value="XM_002429411.1"/>
</dbReference>
<keyword evidence="2" id="KW-1133">Transmembrane helix</keyword>
<feature type="region of interest" description="Disordered" evidence="1">
    <location>
        <begin position="102"/>
        <end position="138"/>
    </location>
</feature>
<sequence length="321" mass="36760">MSDEEDVEVNVVSETEESSNDDNNKKYKETSYAKTKINYLNKKPETKLNFTNKINLIKNTSPDVKKKRLDDFPERKSDDWLELRGIDFEQWRKLSHQKFVFEQQQQQRTSNSPNLDVKKTEMTQTESPKNKQESYCENLSRGSIELRRIQLGGDIRSKSPIRTRSPDRLRERSKSPTQQPSPSIIDVKNGKSSPEMKNYRCSKSRSRSPSPRSKSPQPSSTPNPMYTSFTISSILRRTDSSAKKNSSSGSSSSSYGSGNVQQNFVLDAATNFLTHHPACTDPTMLSSQIIIYVWSFLYSYIYILYVLILSYDVITVVTLNV</sequence>
<dbReference type="Proteomes" id="UP000009046">
    <property type="component" value="Unassembled WGS sequence"/>
</dbReference>
<feature type="region of interest" description="Disordered" evidence="1">
    <location>
        <begin position="150"/>
        <end position="226"/>
    </location>
</feature>
<evidence type="ECO:0000256" key="2">
    <source>
        <dbReference type="SAM" id="Phobius"/>
    </source>
</evidence>
<keyword evidence="2" id="KW-0812">Transmembrane</keyword>
<dbReference type="EMBL" id="AAZO01005296">
    <property type="status" value="NOT_ANNOTATED_CDS"/>
    <property type="molecule type" value="Genomic_DNA"/>
</dbReference>
<protein>
    <submittedName>
        <fullName evidence="3 4">Uncharacterized protein</fullName>
    </submittedName>
</protein>
<dbReference type="KEGG" id="phu:Phum_PHUM433400"/>
<organism>
    <name type="scientific">Pediculus humanus subsp. corporis</name>
    <name type="common">Body louse</name>
    <dbReference type="NCBI Taxonomy" id="121224"/>
    <lineage>
        <taxon>Eukaryota</taxon>
        <taxon>Metazoa</taxon>
        <taxon>Ecdysozoa</taxon>
        <taxon>Arthropoda</taxon>
        <taxon>Hexapoda</taxon>
        <taxon>Insecta</taxon>
        <taxon>Pterygota</taxon>
        <taxon>Neoptera</taxon>
        <taxon>Paraneoptera</taxon>
        <taxon>Psocodea</taxon>
        <taxon>Troctomorpha</taxon>
        <taxon>Phthiraptera</taxon>
        <taxon>Anoplura</taxon>
        <taxon>Pediculidae</taxon>
        <taxon>Pediculus</taxon>
    </lineage>
</organism>
<name>E0VTJ1_PEDHC</name>
<feature type="compositionally biased region" description="Basic and acidic residues" evidence="1">
    <location>
        <begin position="164"/>
        <end position="174"/>
    </location>
</feature>
<reference evidence="3" key="1">
    <citation type="submission" date="2007-04" db="EMBL/GenBank/DDBJ databases">
        <title>Annotation of Pediculus humanus corporis strain USDA.</title>
        <authorList>
            <person name="Kirkness E."/>
            <person name="Hannick L."/>
            <person name="Hass B."/>
            <person name="Bruggner R."/>
            <person name="Lawson D."/>
            <person name="Bidwell S."/>
            <person name="Joardar V."/>
            <person name="Caler E."/>
            <person name="Walenz B."/>
            <person name="Inman J."/>
            <person name="Schobel S."/>
            <person name="Galinsky K."/>
            <person name="Amedeo P."/>
            <person name="Strausberg R."/>
        </authorList>
    </citation>
    <scope>NUCLEOTIDE SEQUENCE</scope>
    <source>
        <strain evidence="3">USDA</strain>
    </source>
</reference>
<dbReference type="EMBL" id="DS235767">
    <property type="protein sequence ID" value="EEB16718.1"/>
    <property type="molecule type" value="Genomic_DNA"/>
</dbReference>
<keyword evidence="2" id="KW-0472">Membrane</keyword>
<evidence type="ECO:0000313" key="3">
    <source>
        <dbReference type="EMBL" id="EEB16718.1"/>
    </source>
</evidence>
<feature type="compositionally biased region" description="Low complexity" evidence="1">
    <location>
        <begin position="243"/>
        <end position="257"/>
    </location>
</feature>
<keyword evidence="5" id="KW-1185">Reference proteome</keyword>